<accession>A0A7W3MUI9</accession>
<evidence type="ECO:0000256" key="5">
    <source>
        <dbReference type="PIRSR" id="PIRSR039102-1"/>
    </source>
</evidence>
<sequence length="329" mass="34715">MGIQQRRFAAAGNGEPELGHVIVLAGGLSYEREVSLRSGRRVADALRALDLDVEIRDVDAALLPALQASPPDAVFPVLHGAMGEDGAIRDVLDLLGIPYVGAEPHACRIAWDKPTAKSIVRAAGLATPDSVTLPKEVFHDLGAAALLDSVVRRLGLPLFVKPARGGSALGISAVHEPSELPTAMVGCFAYGDTALIERYVPGIEIAVSVIERNGTPVALPPVEIVPAGGLYDYTARYDAGDTEFVTPARIPEESARQAAEAALTAHRALGLRDLSRTDLIVDPTGQVHFLEVNVAPGMTETSLFPRALHAAALDLGPTLADLIRTRCFP</sequence>
<dbReference type="InterPro" id="IPR011127">
    <property type="entry name" value="Dala_Dala_lig_N"/>
</dbReference>
<dbReference type="InterPro" id="IPR016185">
    <property type="entry name" value="PreATP-grasp_dom_sf"/>
</dbReference>
<feature type="binding site" evidence="6">
    <location>
        <position position="293"/>
    </location>
    <ligand>
        <name>Mg(2+)</name>
        <dbReference type="ChEBI" id="CHEBI:18420"/>
        <label>2</label>
    </ligand>
</feature>
<feature type="active site" evidence="5">
    <location>
        <position position="31"/>
    </location>
</feature>
<dbReference type="EC" id="6.3.2.4" evidence="4"/>
<comment type="subcellular location">
    <subcellularLocation>
        <location evidence="4">Cytoplasm</location>
    </subcellularLocation>
</comment>
<dbReference type="InterPro" id="IPR013815">
    <property type="entry name" value="ATP_grasp_subdomain_1"/>
</dbReference>
<keyword evidence="7" id="KW-0067">ATP-binding</keyword>
<keyword evidence="4" id="KW-0963">Cytoplasm</keyword>
<dbReference type="GO" id="GO:0071555">
    <property type="term" value="P:cell wall organization"/>
    <property type="evidence" value="ECO:0007669"/>
    <property type="project" value="UniProtKB-KW"/>
</dbReference>
<dbReference type="Pfam" id="PF07478">
    <property type="entry name" value="Dala_Dala_lig_C"/>
    <property type="match status" value="1"/>
</dbReference>
<comment type="similarity">
    <text evidence="1 4">Belongs to the D-alanine--D-alanine ligase family.</text>
</comment>
<keyword evidence="6" id="KW-0479">Metal-binding</keyword>
<keyword evidence="6" id="KW-0464">Manganese</keyword>
<protein>
    <recommendedName>
        <fullName evidence="4">D-alanine--D-alanine ligase</fullName>
        <ecNumber evidence="4">6.3.2.4</ecNumber>
    </recommendedName>
    <alternativeName>
        <fullName evidence="4">D-Ala-D-Ala ligase</fullName>
    </alternativeName>
    <alternativeName>
        <fullName evidence="4">D-alanylalanine synthetase</fullName>
    </alternativeName>
</protein>
<evidence type="ECO:0000313" key="10">
    <source>
        <dbReference type="Proteomes" id="UP000539313"/>
    </source>
</evidence>
<comment type="catalytic activity">
    <reaction evidence="4">
        <text>2 D-alanine + ATP = D-alanyl-D-alanine + ADP + phosphate + H(+)</text>
        <dbReference type="Rhea" id="RHEA:11224"/>
        <dbReference type="ChEBI" id="CHEBI:15378"/>
        <dbReference type="ChEBI" id="CHEBI:30616"/>
        <dbReference type="ChEBI" id="CHEBI:43474"/>
        <dbReference type="ChEBI" id="CHEBI:57416"/>
        <dbReference type="ChEBI" id="CHEBI:57822"/>
        <dbReference type="ChEBI" id="CHEBI:456216"/>
        <dbReference type="EC" id="6.3.2.4"/>
    </reaction>
</comment>
<dbReference type="GO" id="GO:0005524">
    <property type="term" value="F:ATP binding"/>
    <property type="evidence" value="ECO:0007669"/>
    <property type="project" value="UniProtKB-UniRule"/>
</dbReference>
<evidence type="ECO:0000256" key="7">
    <source>
        <dbReference type="PROSITE-ProRule" id="PRU00409"/>
    </source>
</evidence>
<keyword evidence="7" id="KW-0547">Nucleotide-binding</keyword>
<dbReference type="HAMAP" id="MF_00047">
    <property type="entry name" value="Dala_Dala_lig"/>
    <property type="match status" value="1"/>
</dbReference>
<keyword evidence="4" id="KW-0133">Cell shape</keyword>
<proteinExistence type="inferred from homology"/>
<keyword evidence="10" id="KW-1185">Reference proteome</keyword>
<dbReference type="RefSeq" id="WP_182704265.1">
    <property type="nucleotide sequence ID" value="NZ_JACJII010000001.1"/>
</dbReference>
<comment type="function">
    <text evidence="4">Cell wall formation.</text>
</comment>
<dbReference type="Proteomes" id="UP000539313">
    <property type="component" value="Unassembled WGS sequence"/>
</dbReference>
<dbReference type="InterPro" id="IPR011761">
    <property type="entry name" value="ATP-grasp"/>
</dbReference>
<dbReference type="SUPFAM" id="SSF52440">
    <property type="entry name" value="PreATP-grasp domain"/>
    <property type="match status" value="1"/>
</dbReference>
<dbReference type="SUPFAM" id="SSF56059">
    <property type="entry name" value="Glutathione synthetase ATP-binding domain-like"/>
    <property type="match status" value="1"/>
</dbReference>
<dbReference type="GO" id="GO:0046872">
    <property type="term" value="F:metal ion binding"/>
    <property type="evidence" value="ECO:0007669"/>
    <property type="project" value="UniProtKB-KW"/>
</dbReference>
<feature type="active site" evidence="5">
    <location>
        <position position="167"/>
    </location>
</feature>
<dbReference type="PANTHER" id="PTHR23132">
    <property type="entry name" value="D-ALANINE--D-ALANINE LIGASE"/>
    <property type="match status" value="1"/>
</dbReference>
<feature type="active site" evidence="5">
    <location>
        <position position="302"/>
    </location>
</feature>
<dbReference type="PANTHER" id="PTHR23132:SF23">
    <property type="entry name" value="D-ALANINE--D-ALANINE LIGASE B"/>
    <property type="match status" value="1"/>
</dbReference>
<organism evidence="9 10">
    <name type="scientific">Thermomonospora cellulosilytica</name>
    <dbReference type="NCBI Taxonomy" id="1411118"/>
    <lineage>
        <taxon>Bacteria</taxon>
        <taxon>Bacillati</taxon>
        <taxon>Actinomycetota</taxon>
        <taxon>Actinomycetes</taxon>
        <taxon>Streptosporangiales</taxon>
        <taxon>Thermomonosporaceae</taxon>
        <taxon>Thermomonospora</taxon>
    </lineage>
</organism>
<name>A0A7W3MUI9_9ACTN</name>
<evidence type="ECO:0000256" key="3">
    <source>
        <dbReference type="ARBA" id="ARBA00023316"/>
    </source>
</evidence>
<comment type="caution">
    <text evidence="9">The sequence shown here is derived from an EMBL/GenBank/DDBJ whole genome shotgun (WGS) entry which is preliminary data.</text>
</comment>
<dbReference type="GO" id="GO:0005737">
    <property type="term" value="C:cytoplasm"/>
    <property type="evidence" value="ECO:0007669"/>
    <property type="project" value="UniProtKB-SubCell"/>
</dbReference>
<evidence type="ECO:0000256" key="4">
    <source>
        <dbReference type="HAMAP-Rule" id="MF_00047"/>
    </source>
</evidence>
<keyword evidence="3 4" id="KW-0961">Cell wall biogenesis/degradation</keyword>
<evidence type="ECO:0000256" key="1">
    <source>
        <dbReference type="ARBA" id="ARBA00010871"/>
    </source>
</evidence>
<dbReference type="Gene3D" id="3.30.470.20">
    <property type="entry name" value="ATP-grasp fold, B domain"/>
    <property type="match status" value="1"/>
</dbReference>
<feature type="binding site" evidence="6">
    <location>
        <position position="278"/>
    </location>
    <ligand>
        <name>Mg(2+)</name>
        <dbReference type="ChEBI" id="CHEBI:18420"/>
        <label>1</label>
    </ligand>
</feature>
<evidence type="ECO:0000256" key="2">
    <source>
        <dbReference type="ARBA" id="ARBA00022598"/>
    </source>
</evidence>
<comment type="cofactor">
    <cofactor evidence="6">
        <name>Mg(2+)</name>
        <dbReference type="ChEBI" id="CHEBI:18420"/>
    </cofactor>
    <cofactor evidence="6">
        <name>Mn(2+)</name>
        <dbReference type="ChEBI" id="CHEBI:29035"/>
    </cofactor>
    <text evidence="6">Binds 2 magnesium or manganese ions per subunit.</text>
</comment>
<dbReference type="PROSITE" id="PS50975">
    <property type="entry name" value="ATP_GRASP"/>
    <property type="match status" value="1"/>
</dbReference>
<feature type="binding site" evidence="6">
    <location>
        <position position="291"/>
    </location>
    <ligand>
        <name>Mg(2+)</name>
        <dbReference type="ChEBI" id="CHEBI:18420"/>
        <label>1</label>
    </ligand>
</feature>
<dbReference type="InterPro" id="IPR011095">
    <property type="entry name" value="Dala_Dala_lig_C"/>
</dbReference>
<reference evidence="9 10" key="1">
    <citation type="submission" date="2020-08" db="EMBL/GenBank/DDBJ databases">
        <title>Sequencing the genomes of 1000 actinobacteria strains.</title>
        <authorList>
            <person name="Klenk H.-P."/>
        </authorList>
    </citation>
    <scope>NUCLEOTIDE SEQUENCE [LARGE SCALE GENOMIC DNA]</scope>
    <source>
        <strain evidence="9 10">DSM 45823</strain>
    </source>
</reference>
<evidence type="ECO:0000313" key="9">
    <source>
        <dbReference type="EMBL" id="MBA9002140.1"/>
    </source>
</evidence>
<dbReference type="UniPathway" id="UPA00219"/>
<dbReference type="AlphaFoldDB" id="A0A7W3MUI9"/>
<keyword evidence="2 4" id="KW-0436">Ligase</keyword>
<feature type="binding site" evidence="6">
    <location>
        <position position="291"/>
    </location>
    <ligand>
        <name>Mg(2+)</name>
        <dbReference type="ChEBI" id="CHEBI:18420"/>
        <label>2</label>
    </ligand>
</feature>
<dbReference type="NCBIfam" id="NF002378">
    <property type="entry name" value="PRK01372.1"/>
    <property type="match status" value="1"/>
</dbReference>
<keyword evidence="4" id="KW-0573">Peptidoglycan synthesis</keyword>
<dbReference type="GO" id="GO:0008360">
    <property type="term" value="P:regulation of cell shape"/>
    <property type="evidence" value="ECO:0007669"/>
    <property type="project" value="UniProtKB-KW"/>
</dbReference>
<dbReference type="Pfam" id="PF01820">
    <property type="entry name" value="Dala_Dala_lig_N"/>
    <property type="match status" value="1"/>
</dbReference>
<dbReference type="GO" id="GO:0009252">
    <property type="term" value="P:peptidoglycan biosynthetic process"/>
    <property type="evidence" value="ECO:0007669"/>
    <property type="project" value="UniProtKB-UniRule"/>
</dbReference>
<dbReference type="GO" id="GO:0008716">
    <property type="term" value="F:D-alanine-D-alanine ligase activity"/>
    <property type="evidence" value="ECO:0007669"/>
    <property type="project" value="UniProtKB-UniRule"/>
</dbReference>
<dbReference type="EMBL" id="JACJII010000001">
    <property type="protein sequence ID" value="MBA9002140.1"/>
    <property type="molecule type" value="Genomic_DNA"/>
</dbReference>
<evidence type="ECO:0000256" key="6">
    <source>
        <dbReference type="PIRSR" id="PIRSR039102-3"/>
    </source>
</evidence>
<gene>
    <name evidence="4" type="primary">ddl</name>
    <name evidence="9" type="ORF">HNR21_001022</name>
</gene>
<dbReference type="Gene3D" id="3.30.1490.20">
    <property type="entry name" value="ATP-grasp fold, A domain"/>
    <property type="match status" value="1"/>
</dbReference>
<comment type="pathway">
    <text evidence="4">Cell wall biogenesis; peptidoglycan biosynthesis.</text>
</comment>
<dbReference type="PIRSF" id="PIRSF039102">
    <property type="entry name" value="Ddl/VanB"/>
    <property type="match status" value="1"/>
</dbReference>
<evidence type="ECO:0000259" key="8">
    <source>
        <dbReference type="PROSITE" id="PS50975"/>
    </source>
</evidence>
<dbReference type="InterPro" id="IPR005905">
    <property type="entry name" value="D_ala_D_ala"/>
</dbReference>
<dbReference type="Gene3D" id="3.40.50.20">
    <property type="match status" value="1"/>
</dbReference>
<keyword evidence="6" id="KW-0460">Magnesium</keyword>
<feature type="domain" description="ATP-grasp" evidence="8">
    <location>
        <begin position="117"/>
        <end position="324"/>
    </location>
</feature>